<keyword evidence="1" id="KW-0233">DNA recombination</keyword>
<name>A0ABT1KDV8_9ACTN</name>
<proteinExistence type="predicted"/>
<dbReference type="InterPro" id="IPR011010">
    <property type="entry name" value="DNA_brk_join_enz"/>
</dbReference>
<keyword evidence="3" id="KW-1185">Reference proteome</keyword>
<evidence type="ECO:0000313" key="3">
    <source>
        <dbReference type="Proteomes" id="UP001320766"/>
    </source>
</evidence>
<organism evidence="2 3">
    <name type="scientific">Nonomuraea roseoviolacea subsp. carminata</name>
    <dbReference type="NCBI Taxonomy" id="160689"/>
    <lineage>
        <taxon>Bacteria</taxon>
        <taxon>Bacillati</taxon>
        <taxon>Actinomycetota</taxon>
        <taxon>Actinomycetes</taxon>
        <taxon>Streptosporangiales</taxon>
        <taxon>Streptosporangiaceae</taxon>
        <taxon>Nonomuraea</taxon>
    </lineage>
</organism>
<dbReference type="InterPro" id="IPR013762">
    <property type="entry name" value="Integrase-like_cat_sf"/>
</dbReference>
<dbReference type="Gene3D" id="1.10.443.10">
    <property type="entry name" value="Intergrase catalytic core"/>
    <property type="match status" value="1"/>
</dbReference>
<evidence type="ECO:0000313" key="2">
    <source>
        <dbReference type="EMBL" id="MCP2352166.1"/>
    </source>
</evidence>
<evidence type="ECO:0000256" key="1">
    <source>
        <dbReference type="ARBA" id="ARBA00023172"/>
    </source>
</evidence>
<comment type="caution">
    <text evidence="2">The sequence shown here is derived from an EMBL/GenBank/DDBJ whole genome shotgun (WGS) entry which is preliminary data.</text>
</comment>
<dbReference type="RefSeq" id="WP_253779263.1">
    <property type="nucleotide sequence ID" value="NZ_BAAAVE010000034.1"/>
</dbReference>
<dbReference type="SUPFAM" id="SSF56349">
    <property type="entry name" value="DNA breaking-rejoining enzymes"/>
    <property type="match status" value="1"/>
</dbReference>
<reference evidence="2 3" key="1">
    <citation type="submission" date="2022-06" db="EMBL/GenBank/DDBJ databases">
        <title>Sequencing the genomes of 1000 actinobacteria strains.</title>
        <authorList>
            <person name="Klenk H.-P."/>
        </authorList>
    </citation>
    <scope>NUCLEOTIDE SEQUENCE [LARGE SCALE GENOMIC DNA]</scope>
    <source>
        <strain evidence="2 3">DSM 44170</strain>
    </source>
</reference>
<gene>
    <name evidence="2" type="ORF">HD595_008288</name>
</gene>
<sequence length="189" mass="20455">MPKLTIPTRSTLNPAPISQRQRLTLIRKALGDESIPDRDRVIALLVLLYAQPISRILRLTLDDITRHGGQVLLRLGEAPSPVPEPFAELLLGHMLARPDTATATNQDSQWLFPGRRGGQPLDPTTIRSRLSKLGIRAGPGRSARDPPAGSADPAPVVARMLGYNGDTATRLVTAAGSPWSRYAPGDHEQ</sequence>
<accession>A0ABT1KDV8</accession>
<dbReference type="Proteomes" id="UP001320766">
    <property type="component" value="Unassembled WGS sequence"/>
</dbReference>
<dbReference type="EMBL" id="JAMZEC010000001">
    <property type="protein sequence ID" value="MCP2352166.1"/>
    <property type="molecule type" value="Genomic_DNA"/>
</dbReference>
<protein>
    <submittedName>
        <fullName evidence="2">Integrase</fullName>
    </submittedName>
</protein>